<sequence length="1081" mass="121899">MGCLPNATEISPETYLTDYTNYFQPQDQPLNENQSSLSDVSVNYNQSETVSPSVGSGDNLSAPSTEAPDSAVSQPKVRKSQRVPKTCISCAKKKIKCNKVIPCKPCIERGEAHLCAREVVLVKGLIHNMDNANEANIPPKFLSKMRRLESENSELLKQVSSLQQLVVKLRLENKAGNVKSNHKSPDFSSPVESPESVSTMSPFSPGDSSVNSYANALQYLTIGIIEEADDETKDGEPPSRLRKKNQQSSDQNVIPVFSRKPLDKKDIVPSCPSCSIGEMSHCFAARLPFANSADQKILFSLAFDLPEITRPQSSMIVQYSLECLNFLHSAVHPPSFYLEHDHFWNSNQPKKLTHKFDRVRGQYLWASIWYAILCLGMFYADDNLKQNLKMDDRTIRVLPHMLFAASLECLHRGELHKYPDIRSVQVFCILGPCFQALSGVNMRNSLLNTMVYIAQRLNLDKIDTEDNLGLIGRSDFGDPDSSTRFLDRELGRRIWWSVIDFDWMDNTGRESIIKPFSFTTILPGNYNDDDLMEYIDENYNHTSVQPPTPYSPNICTVSTYHIYMSQLAIIKRKYYFDIDPHRLHLENLIAANEQLDKLAASLPALLKSNTQKFMYGDHNSQALSLQRYLIHIATDFERLTINRTMAVCVPKAEWNKSNRKICIDSAKRLLVNCSLNVPLVFKKHPSVSGNGIAAAVYLLLDMIDSNVINKRQFNNNLQLIEKLLTVLELLQTVDPQARRGISIIRKLITGALVKAEEDEKKNHPNSKKKRQHDQQQSESAPSLYDIIQRLTILPKVSTAPPKPTGTPNSNNTEAHVSSHNDINGSETKIKQENEGESPSKSNASGNENVTQTPLAERIHHPHQRVQIPVSQGDTNSQVSLASTLPSIEDFPFGVKNSNTLFASIHQPQDKNITTKNRQKQQIHLQQDHDHTNNQQQQQLPHLPQSQPIQHQPPFQQQLPGINFSHGPQQPQVPYSNPANYPYGMEPSPLQGTYSESSGYQTPLSYQDPLSDQQQQQQQIHEQQTPLSFPTMNASEVTYEDLEIMCGLNNQDWGTSISNFNAEFDFDMSLLQQPPQDCPEDS</sequence>
<dbReference type="InterPro" id="IPR001138">
    <property type="entry name" value="Zn2Cys6_DnaBD"/>
</dbReference>
<feature type="region of interest" description="Disordered" evidence="4">
    <location>
        <begin position="755"/>
        <end position="781"/>
    </location>
</feature>
<evidence type="ECO:0000256" key="3">
    <source>
        <dbReference type="SAM" id="Coils"/>
    </source>
</evidence>
<dbReference type="GO" id="GO:0005634">
    <property type="term" value="C:nucleus"/>
    <property type="evidence" value="ECO:0007669"/>
    <property type="project" value="UniProtKB-SubCell"/>
</dbReference>
<dbReference type="InterPro" id="IPR031760">
    <property type="entry name" value="Cep3_C"/>
</dbReference>
<feature type="region of interest" description="Disordered" evidence="4">
    <location>
        <begin position="177"/>
        <end position="206"/>
    </location>
</feature>
<proteinExistence type="predicted"/>
<feature type="compositionally biased region" description="Polar residues" evidence="4">
    <location>
        <begin position="23"/>
        <end position="64"/>
    </location>
</feature>
<dbReference type="PANTHER" id="PTHR31001">
    <property type="entry name" value="UNCHARACTERIZED TRANSCRIPTIONAL REGULATORY PROTEIN"/>
    <property type="match status" value="1"/>
</dbReference>
<feature type="compositionally biased region" description="Low complexity" evidence="4">
    <location>
        <begin position="188"/>
        <end position="198"/>
    </location>
</feature>
<evidence type="ECO:0000259" key="5">
    <source>
        <dbReference type="PROSITE" id="PS50048"/>
    </source>
</evidence>
<feature type="compositionally biased region" description="Low complexity" evidence="4">
    <location>
        <begin position="1012"/>
        <end position="1023"/>
    </location>
</feature>
<evidence type="ECO:0000256" key="1">
    <source>
        <dbReference type="ARBA" id="ARBA00004123"/>
    </source>
</evidence>
<dbReference type="EMBL" id="CCBN010000014">
    <property type="protein sequence ID" value="CDO56270.1"/>
    <property type="molecule type" value="Genomic_DNA"/>
</dbReference>
<feature type="coiled-coil region" evidence="3">
    <location>
        <begin position="145"/>
        <end position="172"/>
    </location>
</feature>
<dbReference type="Pfam" id="PF16846">
    <property type="entry name" value="Cep3"/>
    <property type="match status" value="1"/>
</dbReference>
<dbReference type="SMART" id="SM00066">
    <property type="entry name" value="GAL4"/>
    <property type="match status" value="1"/>
</dbReference>
<keyword evidence="2" id="KW-0539">Nucleus</keyword>
<keyword evidence="3" id="KW-0175">Coiled coil</keyword>
<feature type="region of interest" description="Disordered" evidence="4">
    <location>
        <begin position="23"/>
        <end position="78"/>
    </location>
</feature>
<keyword evidence="7" id="KW-1185">Reference proteome</keyword>
<dbReference type="CDD" id="cd00067">
    <property type="entry name" value="GAL4"/>
    <property type="match status" value="1"/>
</dbReference>
<reference evidence="6" key="1">
    <citation type="submission" date="2014-03" db="EMBL/GenBank/DDBJ databases">
        <authorList>
            <person name="Casaregola S."/>
        </authorList>
    </citation>
    <scope>NUCLEOTIDE SEQUENCE [LARGE SCALE GENOMIC DNA]</scope>
    <source>
        <strain evidence="6">CLIB 918</strain>
    </source>
</reference>
<protein>
    <recommendedName>
        <fullName evidence="5">Zn(2)-C6 fungal-type domain-containing protein</fullName>
    </recommendedName>
</protein>
<dbReference type="OrthoDB" id="1747771at2759"/>
<feature type="compositionally biased region" description="Polar residues" evidence="4">
    <location>
        <begin position="965"/>
        <end position="978"/>
    </location>
</feature>
<dbReference type="PROSITE" id="PS00463">
    <property type="entry name" value="ZN2_CY6_FUNGAL_1"/>
    <property type="match status" value="1"/>
</dbReference>
<evidence type="ECO:0000256" key="4">
    <source>
        <dbReference type="SAM" id="MobiDB-lite"/>
    </source>
</evidence>
<feature type="region of interest" description="Disordered" evidence="4">
    <location>
        <begin position="794"/>
        <end position="824"/>
    </location>
</feature>
<dbReference type="STRING" id="1173061.A0A0J9XH87"/>
<comment type="subcellular location">
    <subcellularLocation>
        <location evidence="1">Nucleus</location>
    </subcellularLocation>
</comment>
<organism evidence="6 7">
    <name type="scientific">Geotrichum candidum</name>
    <name type="common">Oospora lactis</name>
    <name type="synonym">Dipodascus geotrichum</name>
    <dbReference type="NCBI Taxonomy" id="1173061"/>
    <lineage>
        <taxon>Eukaryota</taxon>
        <taxon>Fungi</taxon>
        <taxon>Dikarya</taxon>
        <taxon>Ascomycota</taxon>
        <taxon>Saccharomycotina</taxon>
        <taxon>Dipodascomycetes</taxon>
        <taxon>Dipodascales</taxon>
        <taxon>Dipodascaceae</taxon>
        <taxon>Geotrichum</taxon>
    </lineage>
</organism>
<dbReference type="PROSITE" id="PS50048">
    <property type="entry name" value="ZN2_CY6_FUNGAL_2"/>
    <property type="match status" value="1"/>
</dbReference>
<evidence type="ECO:0000313" key="7">
    <source>
        <dbReference type="Proteomes" id="UP000242525"/>
    </source>
</evidence>
<dbReference type="InterPro" id="IPR050613">
    <property type="entry name" value="Sec_Metabolite_Reg"/>
</dbReference>
<evidence type="ECO:0000313" key="6">
    <source>
        <dbReference type="EMBL" id="CDO56270.1"/>
    </source>
</evidence>
<dbReference type="GO" id="GO:0008270">
    <property type="term" value="F:zinc ion binding"/>
    <property type="evidence" value="ECO:0007669"/>
    <property type="project" value="InterPro"/>
</dbReference>
<dbReference type="InterPro" id="IPR036864">
    <property type="entry name" value="Zn2-C6_fun-type_DNA-bd_sf"/>
</dbReference>
<gene>
    <name evidence="6" type="ORF">BN980_GECA14s01946g</name>
</gene>
<dbReference type="CDD" id="cd12148">
    <property type="entry name" value="fungal_TF_MHR"/>
    <property type="match status" value="1"/>
</dbReference>
<feature type="compositionally biased region" description="Low complexity" evidence="4">
    <location>
        <begin position="932"/>
        <end position="959"/>
    </location>
</feature>
<feature type="compositionally biased region" description="Polar residues" evidence="4">
    <location>
        <begin position="989"/>
        <end position="1011"/>
    </location>
</feature>
<dbReference type="GO" id="GO:0000981">
    <property type="term" value="F:DNA-binding transcription factor activity, RNA polymerase II-specific"/>
    <property type="evidence" value="ECO:0007669"/>
    <property type="project" value="InterPro"/>
</dbReference>
<feature type="domain" description="Zn(2)-C6 fungal-type" evidence="5">
    <location>
        <begin position="86"/>
        <end position="117"/>
    </location>
</feature>
<dbReference type="PANTHER" id="PTHR31001:SF76">
    <property type="entry name" value="ZN(2)-C6 FUNGAL-TYPE DOMAIN-CONTAINING PROTEIN"/>
    <property type="match status" value="1"/>
</dbReference>
<feature type="region of interest" description="Disordered" evidence="4">
    <location>
        <begin position="906"/>
        <end position="1029"/>
    </location>
</feature>
<feature type="compositionally biased region" description="Polar residues" evidence="4">
    <location>
        <begin position="805"/>
        <end position="824"/>
    </location>
</feature>
<dbReference type="Proteomes" id="UP000242525">
    <property type="component" value="Unassembled WGS sequence"/>
</dbReference>
<feature type="region of interest" description="Disordered" evidence="4">
    <location>
        <begin position="228"/>
        <end position="255"/>
    </location>
</feature>
<accession>A0A0J9XH87</accession>
<dbReference type="SUPFAM" id="SSF57701">
    <property type="entry name" value="Zn2/Cys6 DNA-binding domain"/>
    <property type="match status" value="1"/>
</dbReference>
<comment type="caution">
    <text evidence="6">The sequence shown here is derived from an EMBL/GenBank/DDBJ whole genome shotgun (WGS) entry which is preliminary data.</text>
</comment>
<evidence type="ECO:0000256" key="2">
    <source>
        <dbReference type="ARBA" id="ARBA00023242"/>
    </source>
</evidence>
<dbReference type="AlphaFoldDB" id="A0A0J9XH87"/>
<feature type="compositionally biased region" description="Polar residues" evidence="4">
    <location>
        <begin position="906"/>
        <end position="922"/>
    </location>
</feature>
<name>A0A0J9XH87_GEOCN</name>